<evidence type="ECO:0000313" key="3">
    <source>
        <dbReference type="Proteomes" id="UP000297245"/>
    </source>
</evidence>
<keyword evidence="3" id="KW-1185">Reference proteome</keyword>
<evidence type="ECO:0000256" key="1">
    <source>
        <dbReference type="SAM" id="MobiDB-lite"/>
    </source>
</evidence>
<dbReference type="EMBL" id="ML179399">
    <property type="protein sequence ID" value="THU88699.1"/>
    <property type="molecule type" value="Genomic_DNA"/>
</dbReference>
<name>A0A4S8LHZ5_DENBC</name>
<sequence>MLSTTEVGNRFFAVSTSLTQANPNSKKGLRRKGEDKEDKEERKAQSKLKCPYAIQTDSDRSKSRFSRFCSHCEATSRKIRTMQYGIHWKALLLSNFFLFHMNPDRCGYT</sequence>
<dbReference type="AlphaFoldDB" id="A0A4S8LHZ5"/>
<accession>A0A4S8LHZ5</accession>
<feature type="compositionally biased region" description="Basic and acidic residues" evidence="1">
    <location>
        <begin position="31"/>
        <end position="44"/>
    </location>
</feature>
<evidence type="ECO:0000313" key="2">
    <source>
        <dbReference type="EMBL" id="THU88699.1"/>
    </source>
</evidence>
<feature type="region of interest" description="Disordered" evidence="1">
    <location>
        <begin position="21"/>
        <end position="48"/>
    </location>
</feature>
<reference evidence="2 3" key="1">
    <citation type="journal article" date="2019" name="Nat. Ecol. Evol.">
        <title>Megaphylogeny resolves global patterns of mushroom evolution.</title>
        <authorList>
            <person name="Varga T."/>
            <person name="Krizsan K."/>
            <person name="Foldi C."/>
            <person name="Dima B."/>
            <person name="Sanchez-Garcia M."/>
            <person name="Sanchez-Ramirez S."/>
            <person name="Szollosi G.J."/>
            <person name="Szarkandi J.G."/>
            <person name="Papp V."/>
            <person name="Albert L."/>
            <person name="Andreopoulos W."/>
            <person name="Angelini C."/>
            <person name="Antonin V."/>
            <person name="Barry K.W."/>
            <person name="Bougher N.L."/>
            <person name="Buchanan P."/>
            <person name="Buyck B."/>
            <person name="Bense V."/>
            <person name="Catcheside P."/>
            <person name="Chovatia M."/>
            <person name="Cooper J."/>
            <person name="Damon W."/>
            <person name="Desjardin D."/>
            <person name="Finy P."/>
            <person name="Geml J."/>
            <person name="Haridas S."/>
            <person name="Hughes K."/>
            <person name="Justo A."/>
            <person name="Karasinski D."/>
            <person name="Kautmanova I."/>
            <person name="Kiss B."/>
            <person name="Kocsube S."/>
            <person name="Kotiranta H."/>
            <person name="LaButti K.M."/>
            <person name="Lechner B.E."/>
            <person name="Liimatainen K."/>
            <person name="Lipzen A."/>
            <person name="Lukacs Z."/>
            <person name="Mihaltcheva S."/>
            <person name="Morgado L.N."/>
            <person name="Niskanen T."/>
            <person name="Noordeloos M.E."/>
            <person name="Ohm R.A."/>
            <person name="Ortiz-Santana B."/>
            <person name="Ovrebo C."/>
            <person name="Racz N."/>
            <person name="Riley R."/>
            <person name="Savchenko A."/>
            <person name="Shiryaev A."/>
            <person name="Soop K."/>
            <person name="Spirin V."/>
            <person name="Szebenyi C."/>
            <person name="Tomsovsky M."/>
            <person name="Tulloss R.E."/>
            <person name="Uehling J."/>
            <person name="Grigoriev I.V."/>
            <person name="Vagvolgyi C."/>
            <person name="Papp T."/>
            <person name="Martin F.M."/>
            <person name="Miettinen O."/>
            <person name="Hibbett D.S."/>
            <person name="Nagy L.G."/>
        </authorList>
    </citation>
    <scope>NUCLEOTIDE SEQUENCE [LARGE SCALE GENOMIC DNA]</scope>
    <source>
        <strain evidence="2 3">CBS 962.96</strain>
    </source>
</reference>
<proteinExistence type="predicted"/>
<gene>
    <name evidence="2" type="ORF">K435DRAFT_969379</name>
</gene>
<dbReference type="Proteomes" id="UP000297245">
    <property type="component" value="Unassembled WGS sequence"/>
</dbReference>
<protein>
    <submittedName>
        <fullName evidence="2">Uncharacterized protein</fullName>
    </submittedName>
</protein>
<organism evidence="2 3">
    <name type="scientific">Dendrothele bispora (strain CBS 962.96)</name>
    <dbReference type="NCBI Taxonomy" id="1314807"/>
    <lineage>
        <taxon>Eukaryota</taxon>
        <taxon>Fungi</taxon>
        <taxon>Dikarya</taxon>
        <taxon>Basidiomycota</taxon>
        <taxon>Agaricomycotina</taxon>
        <taxon>Agaricomycetes</taxon>
        <taxon>Agaricomycetidae</taxon>
        <taxon>Agaricales</taxon>
        <taxon>Agaricales incertae sedis</taxon>
        <taxon>Dendrothele</taxon>
    </lineage>
</organism>